<dbReference type="KEGG" id="bbel:109466236"/>
<dbReference type="InterPro" id="IPR036282">
    <property type="entry name" value="Glutathione-S-Trfase_C_sf"/>
</dbReference>
<evidence type="ECO:0000313" key="5">
    <source>
        <dbReference type="Proteomes" id="UP000515135"/>
    </source>
</evidence>
<dbReference type="Gene3D" id="3.40.30.10">
    <property type="entry name" value="Glutaredoxin"/>
    <property type="match status" value="1"/>
</dbReference>
<name>A0A6P4YL83_BRABE</name>
<dbReference type="InterPro" id="IPR040079">
    <property type="entry name" value="Glutathione_S-Trfase"/>
</dbReference>
<dbReference type="SFLD" id="SFLDS00019">
    <property type="entry name" value="Glutathione_Transferase_(cytos"/>
    <property type="match status" value="1"/>
</dbReference>
<keyword evidence="5" id="KW-1185">Reference proteome</keyword>
<dbReference type="GO" id="GO:0006749">
    <property type="term" value="P:glutathione metabolic process"/>
    <property type="evidence" value="ECO:0007669"/>
    <property type="project" value="TreeGrafter"/>
</dbReference>
<evidence type="ECO:0000256" key="2">
    <source>
        <dbReference type="RuleBase" id="RU003494"/>
    </source>
</evidence>
<gene>
    <name evidence="6" type="primary">LOC109466236</name>
</gene>
<dbReference type="FunFam" id="3.40.30.10:FF:000034">
    <property type="entry name" value="glutathione S-transferase 1"/>
    <property type="match status" value="1"/>
</dbReference>
<dbReference type="Pfam" id="PF02798">
    <property type="entry name" value="GST_N"/>
    <property type="match status" value="1"/>
</dbReference>
<evidence type="ECO:0000256" key="1">
    <source>
        <dbReference type="ARBA" id="ARBA00011738"/>
    </source>
</evidence>
<proteinExistence type="inferred from homology"/>
<dbReference type="SUPFAM" id="SSF47616">
    <property type="entry name" value="GST C-terminal domain-like"/>
    <property type="match status" value="1"/>
</dbReference>
<dbReference type="Proteomes" id="UP000515135">
    <property type="component" value="Unplaced"/>
</dbReference>
<organism evidence="5 6">
    <name type="scientific">Branchiostoma belcheri</name>
    <name type="common">Amphioxus</name>
    <dbReference type="NCBI Taxonomy" id="7741"/>
    <lineage>
        <taxon>Eukaryota</taxon>
        <taxon>Metazoa</taxon>
        <taxon>Chordata</taxon>
        <taxon>Cephalochordata</taxon>
        <taxon>Leptocardii</taxon>
        <taxon>Amphioxiformes</taxon>
        <taxon>Branchiostomatidae</taxon>
        <taxon>Branchiostoma</taxon>
    </lineage>
</organism>
<evidence type="ECO:0000313" key="6">
    <source>
        <dbReference type="RefSeq" id="XP_019619467.1"/>
    </source>
</evidence>
<dbReference type="AlphaFoldDB" id="A0A6P4YL83"/>
<dbReference type="PROSITE" id="PS50404">
    <property type="entry name" value="GST_NTER"/>
    <property type="match status" value="1"/>
</dbReference>
<dbReference type="CDD" id="cd03045">
    <property type="entry name" value="GST_N_Delta_Epsilon"/>
    <property type="match status" value="1"/>
</dbReference>
<sequence>MPVKLYHNILSAPCRAVMMCAKSIGLDLEEQSVDLFKGEQMKPEFVAMNPCHCVPTIDEDGFIMWESRAINIYLNDKYSKTPDKLYPKDPKKRAKINMMLQFDLTSYMPAIGGYVGPMLVGKKEPDDEAKQKLKDQLELFNKMLEGKNYVAGNELSLADFSLGGASGMLGMVGYDVSEYKNIVAWRDRMVALPYVKDIQERMMAAVAAMKESS</sequence>
<dbReference type="PANTHER" id="PTHR43969:SF9">
    <property type="entry name" value="GLUTATHIONE S TRANSFERASE D10, ISOFORM A-RELATED"/>
    <property type="match status" value="1"/>
</dbReference>
<dbReference type="SUPFAM" id="SSF52833">
    <property type="entry name" value="Thioredoxin-like"/>
    <property type="match status" value="1"/>
</dbReference>
<protein>
    <submittedName>
        <fullName evidence="6">Glutathione S-transferase 1-like</fullName>
    </submittedName>
</protein>
<reference evidence="6" key="1">
    <citation type="submission" date="2025-08" db="UniProtKB">
        <authorList>
            <consortium name="RefSeq"/>
        </authorList>
    </citation>
    <scope>IDENTIFICATION</scope>
    <source>
        <tissue evidence="6">Gonad</tissue>
    </source>
</reference>
<evidence type="ECO:0000259" key="3">
    <source>
        <dbReference type="PROSITE" id="PS50404"/>
    </source>
</evidence>
<feature type="domain" description="GST C-terminal" evidence="4">
    <location>
        <begin position="89"/>
        <end position="206"/>
    </location>
</feature>
<dbReference type="GO" id="GO:0004364">
    <property type="term" value="F:glutathione transferase activity"/>
    <property type="evidence" value="ECO:0007669"/>
    <property type="project" value="TreeGrafter"/>
</dbReference>
<comment type="similarity">
    <text evidence="2">Belongs to the GST superfamily.</text>
</comment>
<dbReference type="InterPro" id="IPR004045">
    <property type="entry name" value="Glutathione_S-Trfase_N"/>
</dbReference>
<dbReference type="InterPro" id="IPR010987">
    <property type="entry name" value="Glutathione-S-Trfase_C-like"/>
</dbReference>
<dbReference type="Gene3D" id="1.20.1050.10">
    <property type="match status" value="1"/>
</dbReference>
<dbReference type="RefSeq" id="XP_019619467.1">
    <property type="nucleotide sequence ID" value="XM_019763908.1"/>
</dbReference>
<dbReference type="GeneID" id="109466236"/>
<dbReference type="InterPro" id="IPR036249">
    <property type="entry name" value="Thioredoxin-like_sf"/>
</dbReference>
<dbReference type="InterPro" id="IPR004046">
    <property type="entry name" value="GST_C"/>
</dbReference>
<feature type="domain" description="GST N-terminal" evidence="3">
    <location>
        <begin position="1"/>
        <end position="82"/>
    </location>
</feature>
<accession>A0A6P4YL83</accession>
<dbReference type="SFLD" id="SFLDG01153">
    <property type="entry name" value="Main.4:_Theta-like"/>
    <property type="match status" value="1"/>
</dbReference>
<dbReference type="SFLD" id="SFLDG00358">
    <property type="entry name" value="Main_(cytGST)"/>
    <property type="match status" value="1"/>
</dbReference>
<dbReference type="Pfam" id="PF00043">
    <property type="entry name" value="GST_C"/>
    <property type="match status" value="1"/>
</dbReference>
<evidence type="ECO:0000259" key="4">
    <source>
        <dbReference type="PROSITE" id="PS50405"/>
    </source>
</evidence>
<dbReference type="PANTHER" id="PTHR43969">
    <property type="entry name" value="GLUTATHIONE S TRANSFERASE D10, ISOFORM A-RELATED"/>
    <property type="match status" value="1"/>
</dbReference>
<dbReference type="CDD" id="cd03177">
    <property type="entry name" value="GST_C_Delta_Epsilon"/>
    <property type="match status" value="1"/>
</dbReference>
<dbReference type="FunFam" id="1.20.1050.10:FF:000007">
    <property type="entry name" value="Glutathione S-transferase 1-1"/>
    <property type="match status" value="1"/>
</dbReference>
<dbReference type="PROSITE" id="PS50405">
    <property type="entry name" value="GST_CTER"/>
    <property type="match status" value="1"/>
</dbReference>
<dbReference type="OrthoDB" id="2309723at2759"/>
<comment type="subunit">
    <text evidence="1">Homodimer.</text>
</comment>